<dbReference type="SUPFAM" id="SSF57938">
    <property type="entry name" value="DnaJ/Hsp40 cysteine-rich domain"/>
    <property type="match status" value="1"/>
</dbReference>
<name>A0AAV9ITC2_CYACA</name>
<protein>
    <submittedName>
        <fullName evidence="2">Uncharacterized protein</fullName>
    </submittedName>
</protein>
<dbReference type="InterPro" id="IPR036410">
    <property type="entry name" value="HSP_DnaJ_Cys-rich_dom_sf"/>
</dbReference>
<dbReference type="PANTHER" id="PTHR15852">
    <property type="entry name" value="PLASTID TRANSCRIPTIONALLY ACTIVE PROTEIN"/>
    <property type="match status" value="1"/>
</dbReference>
<keyword evidence="3" id="KW-1185">Reference proteome</keyword>
<reference evidence="2 3" key="1">
    <citation type="submission" date="2022-07" db="EMBL/GenBank/DDBJ databases">
        <title>Genome-wide signatures of adaptation to extreme environments.</title>
        <authorList>
            <person name="Cho C.H."/>
            <person name="Yoon H.S."/>
        </authorList>
    </citation>
    <scope>NUCLEOTIDE SEQUENCE [LARGE SCALE GENOMIC DNA]</scope>
    <source>
        <strain evidence="2 3">DBV 063 E5</strain>
    </source>
</reference>
<dbReference type="PANTHER" id="PTHR15852:SF54">
    <property type="entry name" value="PROTEIN SSUH2 HOMOLOG"/>
    <property type="match status" value="1"/>
</dbReference>
<sequence length="230" mass="26355">MRSPLAFAWAPCVGRVTGARHRRPPSRCGRPPARHRAAGRREAQWRQRWSWLAADANGNHENEAPPQRNEADEIDARSLQQAEVEALEFFKNNPNKFAYDDLSERTRPFDESVVDPSWYVNMRPGNLCVVCQGEGSTVCFHCSGRGYVVLGPEPEKCPETDQEPCPVCEGAQRQTCLRCEGSGKRPLWVYDRTTRRRRIRDVKRELWWKREIYTDEGENRGTQADGNASP</sequence>
<dbReference type="AlphaFoldDB" id="A0AAV9ITC2"/>
<accession>A0AAV9ITC2</accession>
<feature type="region of interest" description="Disordered" evidence="1">
    <location>
        <begin position="57"/>
        <end position="78"/>
    </location>
</feature>
<evidence type="ECO:0000256" key="1">
    <source>
        <dbReference type="SAM" id="MobiDB-lite"/>
    </source>
</evidence>
<organism evidence="2 3">
    <name type="scientific">Cyanidium caldarium</name>
    <name type="common">Red alga</name>
    <dbReference type="NCBI Taxonomy" id="2771"/>
    <lineage>
        <taxon>Eukaryota</taxon>
        <taxon>Rhodophyta</taxon>
        <taxon>Bangiophyceae</taxon>
        <taxon>Cyanidiales</taxon>
        <taxon>Cyanidiaceae</taxon>
        <taxon>Cyanidium</taxon>
    </lineage>
</organism>
<feature type="compositionally biased region" description="Basic and acidic residues" evidence="1">
    <location>
        <begin position="58"/>
        <end position="76"/>
    </location>
</feature>
<proteinExistence type="predicted"/>
<comment type="caution">
    <text evidence="2">The sequence shown here is derived from an EMBL/GenBank/DDBJ whole genome shotgun (WGS) entry which is preliminary data.</text>
</comment>
<gene>
    <name evidence="2" type="ORF">CDCA_CDCA04G1370</name>
</gene>
<feature type="region of interest" description="Disordered" evidence="1">
    <location>
        <begin position="18"/>
        <end position="42"/>
    </location>
</feature>
<evidence type="ECO:0000313" key="2">
    <source>
        <dbReference type="EMBL" id="KAK4535345.1"/>
    </source>
</evidence>
<evidence type="ECO:0000313" key="3">
    <source>
        <dbReference type="Proteomes" id="UP001301350"/>
    </source>
</evidence>
<dbReference type="EMBL" id="JANCYW010000004">
    <property type="protein sequence ID" value="KAK4535345.1"/>
    <property type="molecule type" value="Genomic_DNA"/>
</dbReference>
<dbReference type="Proteomes" id="UP001301350">
    <property type="component" value="Unassembled WGS sequence"/>
</dbReference>